<evidence type="ECO:0000256" key="1">
    <source>
        <dbReference type="ARBA" id="ARBA00022723"/>
    </source>
</evidence>
<sequence>MDDIRSLHRTVKVELFRPNFSRLYVVNLGSADPPGRLNWNRRVFVEAENDAGNYHAFVYAFVQKNRRGFELEDERILLGFAPLEKLENENGQQMPKFTEYKLSIPVNLNRFFKHKIWFLDIDIYQYEEDKMKSSSVGDEAEKDCSICLYEITKEQFCIKLHAENANAKMHIFHRNCINKWFSLLDKLRCPLCNQQPNRVLVEGIVENGIIKHIRESLEEIVRNQENSQQIKNKALNAIIIIQAIKNDLDIFANLAIENLNILREEEQSAGQN</sequence>
<organism evidence="6 7">
    <name type="scientific">Heterodera trifolii</name>
    <dbReference type="NCBI Taxonomy" id="157864"/>
    <lineage>
        <taxon>Eukaryota</taxon>
        <taxon>Metazoa</taxon>
        <taxon>Ecdysozoa</taxon>
        <taxon>Nematoda</taxon>
        <taxon>Chromadorea</taxon>
        <taxon>Rhabditida</taxon>
        <taxon>Tylenchina</taxon>
        <taxon>Tylenchomorpha</taxon>
        <taxon>Tylenchoidea</taxon>
        <taxon>Heteroderidae</taxon>
        <taxon>Heteroderinae</taxon>
        <taxon>Heterodera</taxon>
    </lineage>
</organism>
<dbReference type="EMBL" id="JBICBT010000786">
    <property type="protein sequence ID" value="KAL3100726.1"/>
    <property type="molecule type" value="Genomic_DNA"/>
</dbReference>
<dbReference type="PROSITE" id="PS50089">
    <property type="entry name" value="ZF_RING_2"/>
    <property type="match status" value="1"/>
</dbReference>
<keyword evidence="3" id="KW-0862">Zinc</keyword>
<comment type="caution">
    <text evidence="6">The sequence shown here is derived from an EMBL/GenBank/DDBJ whole genome shotgun (WGS) entry which is preliminary data.</text>
</comment>
<evidence type="ECO:0000256" key="2">
    <source>
        <dbReference type="ARBA" id="ARBA00022771"/>
    </source>
</evidence>
<keyword evidence="1" id="KW-0479">Metal-binding</keyword>
<keyword evidence="7" id="KW-1185">Reference proteome</keyword>
<dbReference type="CDD" id="cd16448">
    <property type="entry name" value="RING-H2"/>
    <property type="match status" value="1"/>
</dbReference>
<feature type="domain" description="RING-type" evidence="5">
    <location>
        <begin position="144"/>
        <end position="193"/>
    </location>
</feature>
<dbReference type="Gene3D" id="3.30.40.10">
    <property type="entry name" value="Zinc/RING finger domain, C3HC4 (zinc finger)"/>
    <property type="match status" value="1"/>
</dbReference>
<dbReference type="InterPro" id="IPR001841">
    <property type="entry name" value="Znf_RING"/>
</dbReference>
<evidence type="ECO:0000313" key="6">
    <source>
        <dbReference type="EMBL" id="KAL3100726.1"/>
    </source>
</evidence>
<dbReference type="SUPFAM" id="SSF57850">
    <property type="entry name" value="RING/U-box"/>
    <property type="match status" value="1"/>
</dbReference>
<proteinExistence type="predicted"/>
<evidence type="ECO:0000256" key="3">
    <source>
        <dbReference type="ARBA" id="ARBA00022833"/>
    </source>
</evidence>
<dbReference type="Proteomes" id="UP001620626">
    <property type="component" value="Unassembled WGS sequence"/>
</dbReference>
<dbReference type="PANTHER" id="PTHR45969">
    <property type="entry name" value="RING ZINC FINGER PROTEIN-RELATED"/>
    <property type="match status" value="1"/>
</dbReference>
<dbReference type="GO" id="GO:0008270">
    <property type="term" value="F:zinc ion binding"/>
    <property type="evidence" value="ECO:0007669"/>
    <property type="project" value="UniProtKB-KW"/>
</dbReference>
<evidence type="ECO:0000313" key="7">
    <source>
        <dbReference type="Proteomes" id="UP001620626"/>
    </source>
</evidence>
<dbReference type="AlphaFoldDB" id="A0ABD2KCV9"/>
<evidence type="ECO:0000259" key="5">
    <source>
        <dbReference type="PROSITE" id="PS50089"/>
    </source>
</evidence>
<evidence type="ECO:0000256" key="4">
    <source>
        <dbReference type="PROSITE-ProRule" id="PRU00175"/>
    </source>
</evidence>
<protein>
    <recommendedName>
        <fullName evidence="5">RING-type domain-containing protein</fullName>
    </recommendedName>
</protein>
<keyword evidence="2 4" id="KW-0863">Zinc-finger</keyword>
<accession>A0ABD2KCV9</accession>
<gene>
    <name evidence="6" type="ORF">niasHT_021005</name>
</gene>
<dbReference type="InterPro" id="IPR013083">
    <property type="entry name" value="Znf_RING/FYVE/PHD"/>
</dbReference>
<reference evidence="6 7" key="1">
    <citation type="submission" date="2024-10" db="EMBL/GenBank/DDBJ databases">
        <authorList>
            <person name="Kim D."/>
        </authorList>
    </citation>
    <scope>NUCLEOTIDE SEQUENCE [LARGE SCALE GENOMIC DNA]</scope>
    <source>
        <strain evidence="6">BH-2024</strain>
    </source>
</reference>
<dbReference type="PANTHER" id="PTHR45969:SF69">
    <property type="entry name" value="FINGER DOMAIN PROTEIN, PUTATIVE (AFU_ORTHOLOGUE AFUA_3G12190)-RELATED"/>
    <property type="match status" value="1"/>
</dbReference>
<name>A0ABD2KCV9_9BILA</name>